<dbReference type="SUPFAM" id="SSF56349">
    <property type="entry name" value="DNA breaking-rejoining enzymes"/>
    <property type="match status" value="1"/>
</dbReference>
<comment type="caution">
    <text evidence="3">The sequence shown here is derived from an EMBL/GenBank/DDBJ whole genome shotgun (WGS) entry which is preliminary data.</text>
</comment>
<dbReference type="InterPro" id="IPR011010">
    <property type="entry name" value="DNA_brk_join_enz"/>
</dbReference>
<organism evidence="3 4">
    <name type="scientific">Aureimonas endophytica</name>
    <dbReference type="NCBI Taxonomy" id="2027858"/>
    <lineage>
        <taxon>Bacteria</taxon>
        <taxon>Pseudomonadati</taxon>
        <taxon>Pseudomonadota</taxon>
        <taxon>Alphaproteobacteria</taxon>
        <taxon>Hyphomicrobiales</taxon>
        <taxon>Aurantimonadaceae</taxon>
        <taxon>Aureimonas</taxon>
    </lineage>
</organism>
<dbReference type="GO" id="GO:0015074">
    <property type="term" value="P:DNA integration"/>
    <property type="evidence" value="ECO:0007669"/>
    <property type="project" value="InterPro"/>
</dbReference>
<reference evidence="3" key="2">
    <citation type="submission" date="2020-09" db="EMBL/GenBank/DDBJ databases">
        <authorList>
            <person name="Sun Q."/>
            <person name="Zhou Y."/>
        </authorList>
    </citation>
    <scope>NUCLEOTIDE SEQUENCE</scope>
    <source>
        <strain evidence="3">CGMCC 1.15367</strain>
    </source>
</reference>
<evidence type="ECO:0000256" key="1">
    <source>
        <dbReference type="ARBA" id="ARBA00023172"/>
    </source>
</evidence>
<dbReference type="AlphaFoldDB" id="A0A916ZQN5"/>
<gene>
    <name evidence="3" type="ORF">GCM10011390_30670</name>
</gene>
<keyword evidence="1" id="KW-0233">DNA recombination</keyword>
<dbReference type="GO" id="GO:0006310">
    <property type="term" value="P:DNA recombination"/>
    <property type="evidence" value="ECO:0007669"/>
    <property type="project" value="UniProtKB-KW"/>
</dbReference>
<dbReference type="GO" id="GO:0003677">
    <property type="term" value="F:DNA binding"/>
    <property type="evidence" value="ECO:0007669"/>
    <property type="project" value="InterPro"/>
</dbReference>
<name>A0A916ZQN5_9HYPH</name>
<proteinExistence type="predicted"/>
<sequence>MYLSRRPSGWRFQLRVPTIHIESFGRSPFRVSLGRLTATEAKRRAVTLAAHCHARLGEPHLDRATLQHSLAALAAELDTLDRQGRWLGLKAASARSAASEDEGYSDPDSRASTAAHRSAAIDLDRRRETLASIRTRLGAVGTALAQDDAAWKAERRTYDAIMGQALTVGRQFEEAAPAAVPEAPPAVPNVPAPEPLPFLSACVDDYLADLLKDGKRADYANGLAAKCREFAALVGDRPITEYVPRDLKTFAKHLADLPTNWTKLREFRDSTSPEIVAKVAALREAGKPVPTCQSETTIATYVAAVTGAFRWIAVEHNIRTPFADLRVSAPGHAPKAIVREPFSVEALNHWFACAAKEARPDDYWLPLLGTLTGARIGELAYLQGGDIVEMRPGLWVADLTRYLTVNGKRVERQVKNEGSRRYFALHQELIDVGFIAYAKGLRPSEWVFPHLHHEVQDPADAASKRHGRHLRAYGLHSRLSAVFHSSRHTAKDILRIAKVDSRTSSLQTGHAFKSVEETYGSKRLRVDEVEVLAALTLPEGLDLAPYRKSRGPVQRRVLKRRVVPA</sequence>
<dbReference type="Gene3D" id="1.10.443.10">
    <property type="entry name" value="Intergrase catalytic core"/>
    <property type="match status" value="1"/>
</dbReference>
<accession>A0A916ZQN5</accession>
<evidence type="ECO:0008006" key="5">
    <source>
        <dbReference type="Google" id="ProtNLM"/>
    </source>
</evidence>
<feature type="compositionally biased region" description="Low complexity" evidence="2">
    <location>
        <begin position="110"/>
        <end position="119"/>
    </location>
</feature>
<keyword evidence="4" id="KW-1185">Reference proteome</keyword>
<reference evidence="3" key="1">
    <citation type="journal article" date="2014" name="Int. J. Syst. Evol. Microbiol.">
        <title>Complete genome sequence of Corynebacterium casei LMG S-19264T (=DSM 44701T), isolated from a smear-ripened cheese.</title>
        <authorList>
            <consortium name="US DOE Joint Genome Institute (JGI-PGF)"/>
            <person name="Walter F."/>
            <person name="Albersmeier A."/>
            <person name="Kalinowski J."/>
            <person name="Ruckert C."/>
        </authorList>
    </citation>
    <scope>NUCLEOTIDE SEQUENCE</scope>
    <source>
        <strain evidence="3">CGMCC 1.15367</strain>
    </source>
</reference>
<evidence type="ECO:0000256" key="2">
    <source>
        <dbReference type="SAM" id="MobiDB-lite"/>
    </source>
</evidence>
<feature type="region of interest" description="Disordered" evidence="2">
    <location>
        <begin position="97"/>
        <end position="119"/>
    </location>
</feature>
<evidence type="ECO:0000313" key="3">
    <source>
        <dbReference type="EMBL" id="GGE09466.1"/>
    </source>
</evidence>
<dbReference type="EMBL" id="BMIQ01000004">
    <property type="protein sequence ID" value="GGE09466.1"/>
    <property type="molecule type" value="Genomic_DNA"/>
</dbReference>
<dbReference type="InterPro" id="IPR013762">
    <property type="entry name" value="Integrase-like_cat_sf"/>
</dbReference>
<evidence type="ECO:0000313" key="4">
    <source>
        <dbReference type="Proteomes" id="UP000644699"/>
    </source>
</evidence>
<protein>
    <recommendedName>
        <fullName evidence="5">Phage integrase family protein</fullName>
    </recommendedName>
</protein>
<dbReference type="Proteomes" id="UP000644699">
    <property type="component" value="Unassembled WGS sequence"/>
</dbReference>